<dbReference type="PROSITE" id="PS51687">
    <property type="entry name" value="SAM_MT_RNA_M5U"/>
    <property type="match status" value="1"/>
</dbReference>
<dbReference type="AlphaFoldDB" id="A0A2G4R0Q0"/>
<dbReference type="PROSITE" id="PS01230">
    <property type="entry name" value="TRMA_1"/>
    <property type="match status" value="1"/>
</dbReference>
<accession>A0A2G4R0Q0</accession>
<dbReference type="GO" id="GO:0000049">
    <property type="term" value="F:tRNA binding"/>
    <property type="evidence" value="ECO:0007669"/>
    <property type="project" value="TreeGrafter"/>
</dbReference>
<dbReference type="GO" id="GO:0005829">
    <property type="term" value="C:cytosol"/>
    <property type="evidence" value="ECO:0007669"/>
    <property type="project" value="TreeGrafter"/>
</dbReference>
<gene>
    <name evidence="7" type="ORF">AA994_05960</name>
</gene>
<keyword evidence="4" id="KW-0819">tRNA processing</keyword>
<dbReference type="SUPFAM" id="SSF53335">
    <property type="entry name" value="S-adenosyl-L-methionine-dependent methyltransferases"/>
    <property type="match status" value="1"/>
</dbReference>
<dbReference type="NCBIfam" id="TIGR02143">
    <property type="entry name" value="trmA_only"/>
    <property type="match status" value="1"/>
</dbReference>
<feature type="binding site" evidence="5">
    <location>
        <position position="172"/>
    </location>
    <ligand>
        <name>S-adenosyl-L-methionine</name>
        <dbReference type="ChEBI" id="CHEBI:59789"/>
    </ligand>
</feature>
<evidence type="ECO:0000313" key="8">
    <source>
        <dbReference type="Proteomes" id="UP000237472"/>
    </source>
</evidence>
<dbReference type="GO" id="GO:0008033">
    <property type="term" value="P:tRNA processing"/>
    <property type="evidence" value="ECO:0007669"/>
    <property type="project" value="UniProtKB-KW"/>
</dbReference>
<dbReference type="GO" id="GO:0019843">
    <property type="term" value="F:rRNA binding"/>
    <property type="evidence" value="ECO:0007669"/>
    <property type="project" value="TreeGrafter"/>
</dbReference>
<name>A0A2G4R0Q0_9BACT</name>
<dbReference type="InterPro" id="IPR029063">
    <property type="entry name" value="SAM-dependent_MTases_sf"/>
</dbReference>
<evidence type="ECO:0000256" key="6">
    <source>
        <dbReference type="PROSITE-ProRule" id="PRU10015"/>
    </source>
</evidence>
<dbReference type="InterPro" id="IPR011869">
    <property type="entry name" value="TrmA_MeTrfase"/>
</dbReference>
<organism evidence="7 8">
    <name type="scientific">Campylobacter vulpis</name>
    <dbReference type="NCBI Taxonomy" id="1655500"/>
    <lineage>
        <taxon>Bacteria</taxon>
        <taxon>Pseudomonadati</taxon>
        <taxon>Campylobacterota</taxon>
        <taxon>Epsilonproteobacteria</taxon>
        <taxon>Campylobacterales</taxon>
        <taxon>Campylobacteraceae</taxon>
        <taxon>Campylobacter</taxon>
    </lineage>
</organism>
<keyword evidence="1 5" id="KW-0489">Methyltransferase</keyword>
<feature type="active site" evidence="6">
    <location>
        <position position="307"/>
    </location>
</feature>
<evidence type="ECO:0000256" key="5">
    <source>
        <dbReference type="PROSITE-ProRule" id="PRU01024"/>
    </source>
</evidence>
<reference evidence="8" key="1">
    <citation type="submission" date="2015-06" db="EMBL/GenBank/DDBJ databases">
        <authorList>
            <person name="Parisi A."/>
            <person name="Chiara M."/>
            <person name="Florio D."/>
            <person name="Miccolupo A."/>
            <person name="Manzari C."/>
            <person name="Mion D."/>
            <person name="Caruso M."/>
            <person name="D'erchia A.M."/>
            <person name="Zanoni R."/>
        </authorList>
    </citation>
    <scope>NUCLEOTIDE SEQUENCE [LARGE SCALE GENOMIC DNA]</scope>
    <source>
        <strain evidence="8">73/13</strain>
    </source>
</reference>
<evidence type="ECO:0000256" key="1">
    <source>
        <dbReference type="ARBA" id="ARBA00022603"/>
    </source>
</evidence>
<dbReference type="Proteomes" id="UP000237472">
    <property type="component" value="Unassembled WGS sequence"/>
</dbReference>
<dbReference type="InterPro" id="IPR010280">
    <property type="entry name" value="U5_MeTrfase_fam"/>
</dbReference>
<feature type="binding site" evidence="5">
    <location>
        <position position="201"/>
    </location>
    <ligand>
        <name>S-adenosyl-L-methionine</name>
        <dbReference type="ChEBI" id="CHEBI:59789"/>
    </ligand>
</feature>
<dbReference type="InterPro" id="IPR030390">
    <property type="entry name" value="MeTrfase_TrmA_AS"/>
</dbReference>
<evidence type="ECO:0000313" key="7">
    <source>
        <dbReference type="EMBL" id="PHY90143.1"/>
    </source>
</evidence>
<keyword evidence="3 5" id="KW-0949">S-adenosyl-L-methionine</keyword>
<dbReference type="HAMAP" id="MF_01011">
    <property type="entry name" value="RNA_methyltr_TrmA"/>
    <property type="match status" value="1"/>
</dbReference>
<dbReference type="EMBL" id="LDWY01000074">
    <property type="protein sequence ID" value="PHY90143.1"/>
    <property type="molecule type" value="Genomic_DNA"/>
</dbReference>
<dbReference type="FunFam" id="3.40.50.150:FF:000012">
    <property type="entry name" value="tRNA/tmRNA (uracil-C(5))-methyltransferase"/>
    <property type="match status" value="1"/>
</dbReference>
<dbReference type="PANTHER" id="PTHR47790">
    <property type="entry name" value="TRNA/TMRNA (URACIL-C(5))-METHYLTRANSFERASE"/>
    <property type="match status" value="1"/>
</dbReference>
<keyword evidence="2 5" id="KW-0808">Transferase</keyword>
<proteinExistence type="inferred from homology"/>
<evidence type="ECO:0000256" key="2">
    <source>
        <dbReference type="ARBA" id="ARBA00022679"/>
    </source>
</evidence>
<dbReference type="Pfam" id="PF05958">
    <property type="entry name" value="tRNA_U5-meth_tr"/>
    <property type="match status" value="1"/>
</dbReference>
<dbReference type="Gene3D" id="3.40.50.150">
    <property type="entry name" value="Vaccinia Virus protein VP39"/>
    <property type="match status" value="1"/>
</dbReference>
<dbReference type="Gene3D" id="2.40.50.1070">
    <property type="match status" value="1"/>
</dbReference>
<dbReference type="OrthoDB" id="9804590at2"/>
<sequence>MNINFEQKILEAKELFKPFYKGDFELFSSPTSHFRKRAELSFFHNENGEIFYAMFNGKQKYIVRNLDFADEKICALMPKLLQALNLNQKLKTKLFGVEFLASKKELSVSLLYHKDILEIKEDLTKLSNALNLNLIARSRGKKLIFGKENLRQVLDIKGKKIIYEFDNDCFIQPNTYINEKMIEWVSKQILTQEKNDLLELYCGYGNFTLALAPFFRRVLATELSKKNIAYALKNCTLNNSSNIHFARLSSEELSKALRKEREFFRLKDIDLDSFHFSHILLDPPRAGLEESVIDLAKKYENILYISCNPTSLKENLTQLTQTHTITNFALFDQFALTPHLECGVILKKINNASK</sequence>
<dbReference type="GO" id="GO:0030697">
    <property type="term" value="F:tRNA (uracil(54)-C5)-methyltransferase activity, S-adenosyl methionine-dependent"/>
    <property type="evidence" value="ECO:0007669"/>
    <property type="project" value="InterPro"/>
</dbReference>
<feature type="binding site" evidence="5">
    <location>
        <position position="282"/>
    </location>
    <ligand>
        <name>S-adenosyl-L-methionine</name>
        <dbReference type="ChEBI" id="CHEBI:59789"/>
    </ligand>
</feature>
<evidence type="ECO:0000256" key="4">
    <source>
        <dbReference type="ARBA" id="ARBA00022694"/>
    </source>
</evidence>
<dbReference type="CDD" id="cd02440">
    <property type="entry name" value="AdoMet_MTases"/>
    <property type="match status" value="1"/>
</dbReference>
<comment type="caution">
    <text evidence="7">The sequence shown here is derived from an EMBL/GenBank/DDBJ whole genome shotgun (WGS) entry which is preliminary data.</text>
</comment>
<dbReference type="GO" id="GO:0032259">
    <property type="term" value="P:methylation"/>
    <property type="evidence" value="ECO:0007669"/>
    <property type="project" value="UniProtKB-KW"/>
</dbReference>
<comment type="similarity">
    <text evidence="5">Belongs to the class I-like SAM-binding methyltransferase superfamily. RNA M5U methyltransferase family.</text>
</comment>
<dbReference type="PANTHER" id="PTHR47790:SF2">
    <property type="entry name" value="TRNA_TMRNA (URACIL-C(5))-METHYLTRANSFERASE"/>
    <property type="match status" value="1"/>
</dbReference>
<feature type="active site" description="Nucleophile" evidence="5">
    <location>
        <position position="307"/>
    </location>
</feature>
<dbReference type="RefSeq" id="WP_099461924.1">
    <property type="nucleotide sequence ID" value="NZ_LDWY01000074.1"/>
</dbReference>
<evidence type="ECO:0000256" key="3">
    <source>
        <dbReference type="ARBA" id="ARBA00022691"/>
    </source>
</evidence>
<protein>
    <submittedName>
        <fullName evidence="7">tRNA (Uracil-5-)-methyltransferase</fullName>
    </submittedName>
</protein>
<feature type="binding site" evidence="5">
    <location>
        <position position="222"/>
    </location>
    <ligand>
        <name>S-adenosyl-L-methionine</name>
        <dbReference type="ChEBI" id="CHEBI:59789"/>
    </ligand>
</feature>